<proteinExistence type="predicted"/>
<dbReference type="EMBL" id="JAPUFD010000006">
    <property type="protein sequence ID" value="MDI1487736.1"/>
    <property type="molecule type" value="Genomic_DNA"/>
</dbReference>
<dbReference type="InterPro" id="IPR010730">
    <property type="entry name" value="HET"/>
</dbReference>
<feature type="compositionally biased region" description="Basic and acidic residues" evidence="1">
    <location>
        <begin position="266"/>
        <end position="278"/>
    </location>
</feature>
<feature type="compositionally biased region" description="Basic and acidic residues" evidence="1">
    <location>
        <begin position="223"/>
        <end position="240"/>
    </location>
</feature>
<sequence length="991" mass="111861">MANIRAKDALELNPNISRIDLMSEGAIEPYDCHPFILRPPPTRPEAERKSICVDSVLCDTCRNSLEYIAYILERYKQDEDDRDNLHDASVITHHRDLNSLLMRAHCHICNWLVRYVGLPRTYGKHGEGEAEDVVFANTQIELCWDPGFAVDKKEEDFGRPRLYFAQFDPRQERTSANYDTIMRLQIWPSLKTANLLVENIQTSSDCQEDARQSQTSGSAPSPCERDTDGKAESGQHRDSVPLEPGSVEEDLRDRSGGESNASQEDPTLRVDRSGHQDESNEQSRIQTSSASLESGSPESDLNDHSDHVSRSQEPDPEDRSDHNSRALGTESISGHTGSEHSSDEDDHSSHQSPPESSASEESDNGELLRWEFTGSFNSRNMAVNWLSRCQKNQDGMHNACNETDDTWLPTRLIDVRNALRYNRVRLVTPSKTEGAFETDRSYITLSHCWGAWGSKELPVLSTKNEDERHHSGIELGELPQTFCHAIYVAAWFQGINTAAFLAPWSDSAEDWTREASRMHLVYKRGLLNISADSAADARAGLSNLRDPLIIKPLKWEVPGIGRTFHLTLDDRTSLRWLTSHALPERAWVFQERQLSRRILHFTETELAWECCAEGSSIATETFPHGAPFDVVAFNKQPKIQSAGLLSKARGSVDQLLGLWDSVCEMYSEKHLTKQEDKLVALAGLSQEFQMYLPDDDYVAGLWRSTLPQSLLWMLRRPGRRVESQVPSWSWASTEGLVQMSHKSSARSLTNTVCRLLDVQNSLPNTTGLDGNTRLQLTIFGFLRRIKVLRSFSDFHPTFPPNIRQFQDMSKEELFLIDGDHEMPYRGMFSCWMDASNAHDELIEAHCLFIEFSNNSMRGLLLQPTGQPDQFTRIGILETHNKSNIFIYTTRNQDAQHSVLGNPHSKHPKQDEHPTAPSEVLSESDNADSDAPLPCEQAAVGGISETAELEWQSARADMSQTDADITQVLYDHADGTLEHPFERLKPQAIKLI</sequence>
<reference evidence="3" key="1">
    <citation type="journal article" date="2023" name="Genome Biol. Evol.">
        <title>First Whole Genome Sequence and Flow Cytometry Genome Size Data for the Lichen-Forming Fungus Ramalina farinacea (Ascomycota).</title>
        <authorList>
            <person name="Llewellyn T."/>
            <person name="Mian S."/>
            <person name="Hill R."/>
            <person name="Leitch I.J."/>
            <person name="Gaya E."/>
        </authorList>
    </citation>
    <scope>NUCLEOTIDE SEQUENCE</scope>
    <source>
        <strain evidence="3">LIQ254RAFAR</strain>
    </source>
</reference>
<evidence type="ECO:0000259" key="2">
    <source>
        <dbReference type="Pfam" id="PF06985"/>
    </source>
</evidence>
<organism evidence="3 4">
    <name type="scientific">Ramalina farinacea</name>
    <dbReference type="NCBI Taxonomy" id="258253"/>
    <lineage>
        <taxon>Eukaryota</taxon>
        <taxon>Fungi</taxon>
        <taxon>Dikarya</taxon>
        <taxon>Ascomycota</taxon>
        <taxon>Pezizomycotina</taxon>
        <taxon>Lecanoromycetes</taxon>
        <taxon>OSLEUM clade</taxon>
        <taxon>Lecanoromycetidae</taxon>
        <taxon>Lecanorales</taxon>
        <taxon>Lecanorineae</taxon>
        <taxon>Ramalinaceae</taxon>
        <taxon>Ramalina</taxon>
    </lineage>
</organism>
<dbReference type="PANTHER" id="PTHR33112">
    <property type="entry name" value="DOMAIN PROTEIN, PUTATIVE-RELATED"/>
    <property type="match status" value="1"/>
</dbReference>
<dbReference type="Proteomes" id="UP001161017">
    <property type="component" value="Unassembled WGS sequence"/>
</dbReference>
<gene>
    <name evidence="3" type="ORF">OHK93_007008</name>
</gene>
<evidence type="ECO:0000256" key="1">
    <source>
        <dbReference type="SAM" id="MobiDB-lite"/>
    </source>
</evidence>
<feature type="region of interest" description="Disordered" evidence="1">
    <location>
        <begin position="896"/>
        <end position="932"/>
    </location>
</feature>
<feature type="compositionally biased region" description="Basic and acidic residues" evidence="1">
    <location>
        <begin position="301"/>
        <end position="324"/>
    </location>
</feature>
<dbReference type="PANTHER" id="PTHR33112:SF10">
    <property type="entry name" value="TOL"/>
    <property type="match status" value="1"/>
</dbReference>
<protein>
    <recommendedName>
        <fullName evidence="2">Heterokaryon incompatibility domain-containing protein</fullName>
    </recommendedName>
</protein>
<keyword evidence="4" id="KW-1185">Reference proteome</keyword>
<evidence type="ECO:0000313" key="3">
    <source>
        <dbReference type="EMBL" id="MDI1487736.1"/>
    </source>
</evidence>
<feature type="domain" description="Heterokaryon incompatibility" evidence="2">
    <location>
        <begin position="442"/>
        <end position="591"/>
    </location>
</feature>
<dbReference type="AlphaFoldDB" id="A0AA43QMK1"/>
<name>A0AA43QMK1_9LECA</name>
<comment type="caution">
    <text evidence="3">The sequence shown here is derived from an EMBL/GenBank/DDBJ whole genome shotgun (WGS) entry which is preliminary data.</text>
</comment>
<dbReference type="Pfam" id="PF06985">
    <property type="entry name" value="HET"/>
    <property type="match status" value="1"/>
</dbReference>
<feature type="compositionally biased region" description="Low complexity" evidence="1">
    <location>
        <begin position="288"/>
        <end position="299"/>
    </location>
</feature>
<evidence type="ECO:0000313" key="4">
    <source>
        <dbReference type="Proteomes" id="UP001161017"/>
    </source>
</evidence>
<accession>A0AA43QMK1</accession>
<feature type="region of interest" description="Disordered" evidence="1">
    <location>
        <begin position="206"/>
        <end position="365"/>
    </location>
</feature>